<reference evidence="7" key="1">
    <citation type="journal article" date="2023" name="Plant J.">
        <title>Genome sequences and population genomics provide insights into the demographic history, inbreeding, and mutation load of two 'living fossil' tree species of Dipteronia.</title>
        <authorList>
            <person name="Feng Y."/>
            <person name="Comes H.P."/>
            <person name="Chen J."/>
            <person name="Zhu S."/>
            <person name="Lu R."/>
            <person name="Zhang X."/>
            <person name="Li P."/>
            <person name="Qiu J."/>
            <person name="Olsen K.M."/>
            <person name="Qiu Y."/>
        </authorList>
    </citation>
    <scope>NUCLEOTIDE SEQUENCE</scope>
    <source>
        <strain evidence="7">NBL</strain>
    </source>
</reference>
<evidence type="ECO:0000256" key="3">
    <source>
        <dbReference type="ARBA" id="ARBA00022833"/>
    </source>
</evidence>
<evidence type="ECO:0000313" key="8">
    <source>
        <dbReference type="Proteomes" id="UP001281410"/>
    </source>
</evidence>
<gene>
    <name evidence="7" type="ORF">Dsin_007201</name>
</gene>
<dbReference type="Proteomes" id="UP001281410">
    <property type="component" value="Unassembled WGS sequence"/>
</dbReference>
<keyword evidence="1" id="KW-0479">Metal-binding</keyword>
<feature type="region of interest" description="Disordered" evidence="5">
    <location>
        <begin position="173"/>
        <end position="255"/>
    </location>
</feature>
<evidence type="ECO:0000313" key="7">
    <source>
        <dbReference type="EMBL" id="KAK3227339.1"/>
    </source>
</evidence>
<dbReference type="SMART" id="SM00575">
    <property type="entry name" value="ZnF_PMZ"/>
    <property type="match status" value="1"/>
</dbReference>
<evidence type="ECO:0000256" key="1">
    <source>
        <dbReference type="ARBA" id="ARBA00022723"/>
    </source>
</evidence>
<comment type="caution">
    <text evidence="7">The sequence shown here is derived from an EMBL/GenBank/DDBJ whole genome shotgun (WGS) entry which is preliminary data.</text>
</comment>
<feature type="compositionally biased region" description="Polar residues" evidence="5">
    <location>
        <begin position="245"/>
        <end position="255"/>
    </location>
</feature>
<keyword evidence="3" id="KW-0862">Zinc</keyword>
<keyword evidence="2 4" id="KW-0863">Zinc-finger</keyword>
<dbReference type="Pfam" id="PF04434">
    <property type="entry name" value="SWIM"/>
    <property type="match status" value="1"/>
</dbReference>
<organism evidence="7 8">
    <name type="scientific">Dipteronia sinensis</name>
    <dbReference type="NCBI Taxonomy" id="43782"/>
    <lineage>
        <taxon>Eukaryota</taxon>
        <taxon>Viridiplantae</taxon>
        <taxon>Streptophyta</taxon>
        <taxon>Embryophyta</taxon>
        <taxon>Tracheophyta</taxon>
        <taxon>Spermatophyta</taxon>
        <taxon>Magnoliopsida</taxon>
        <taxon>eudicotyledons</taxon>
        <taxon>Gunneridae</taxon>
        <taxon>Pentapetalae</taxon>
        <taxon>rosids</taxon>
        <taxon>malvids</taxon>
        <taxon>Sapindales</taxon>
        <taxon>Sapindaceae</taxon>
        <taxon>Hippocastanoideae</taxon>
        <taxon>Acereae</taxon>
        <taxon>Dipteronia</taxon>
    </lineage>
</organism>
<evidence type="ECO:0000256" key="4">
    <source>
        <dbReference type="PROSITE-ProRule" id="PRU00325"/>
    </source>
</evidence>
<dbReference type="InterPro" id="IPR007527">
    <property type="entry name" value="Znf_SWIM"/>
</dbReference>
<dbReference type="PANTHER" id="PTHR31973:SF187">
    <property type="entry name" value="MUTATOR TRANSPOSASE MUDRA PROTEIN"/>
    <property type="match status" value="1"/>
</dbReference>
<feature type="compositionally biased region" description="Low complexity" evidence="5">
    <location>
        <begin position="195"/>
        <end position="218"/>
    </location>
</feature>
<name>A0AAE0B159_9ROSI</name>
<dbReference type="InterPro" id="IPR006564">
    <property type="entry name" value="Znf_PMZ"/>
</dbReference>
<feature type="compositionally biased region" description="Polar residues" evidence="5">
    <location>
        <begin position="175"/>
        <end position="188"/>
    </location>
</feature>
<dbReference type="PROSITE" id="PS50966">
    <property type="entry name" value="ZF_SWIM"/>
    <property type="match status" value="1"/>
</dbReference>
<accession>A0AAE0B159</accession>
<dbReference type="PANTHER" id="PTHR31973">
    <property type="entry name" value="POLYPROTEIN, PUTATIVE-RELATED"/>
    <property type="match status" value="1"/>
</dbReference>
<proteinExistence type="predicted"/>
<dbReference type="GO" id="GO:0008270">
    <property type="term" value="F:zinc ion binding"/>
    <property type="evidence" value="ECO:0007669"/>
    <property type="project" value="UniProtKB-KW"/>
</dbReference>
<protein>
    <recommendedName>
        <fullName evidence="6">SWIM-type domain-containing protein</fullName>
    </recommendedName>
</protein>
<feature type="domain" description="SWIM-type" evidence="6">
    <location>
        <begin position="55"/>
        <end position="87"/>
    </location>
</feature>
<feature type="compositionally biased region" description="Low complexity" evidence="5">
    <location>
        <begin position="233"/>
        <end position="244"/>
    </location>
</feature>
<evidence type="ECO:0000259" key="6">
    <source>
        <dbReference type="PROSITE" id="PS50966"/>
    </source>
</evidence>
<dbReference type="EMBL" id="JANJYJ010000002">
    <property type="protein sequence ID" value="KAK3227339.1"/>
    <property type="molecule type" value="Genomic_DNA"/>
</dbReference>
<keyword evidence="8" id="KW-1185">Reference proteome</keyword>
<evidence type="ECO:0000256" key="2">
    <source>
        <dbReference type="ARBA" id="ARBA00022771"/>
    </source>
</evidence>
<sequence>MSRFQLRKDEYNKWKIDIPPSVNKKILENSEESRILKTLHSGEGKYEMLGVSRAFVANLPEKTCECGQWEAIGVPCSHALTGIRYHFGVNGDEGNLAEFIDPMLSKSADLRTYNSMIHLILDLCVWADLETTPMEAPPLKMLPKRSRLVRKRESGEKLKAAKTGTIMCGNCRPSGHNSRSCKSENISGVTKRKNVSNTTETDVSVSSSQSQGVVTSSQPPTKRQMAQKGKTNVSSSQPTQVQTQAKSQLTQDLNC</sequence>
<dbReference type="AlphaFoldDB" id="A0AAE0B159"/>
<evidence type="ECO:0000256" key="5">
    <source>
        <dbReference type="SAM" id="MobiDB-lite"/>
    </source>
</evidence>